<dbReference type="KEGG" id="kma:B9H00_04340"/>
<name>A0A240ULP6_9GAMM</name>
<reference evidence="1 2" key="1">
    <citation type="submission" date="2017-05" db="EMBL/GenBank/DDBJ databases">
        <authorList>
            <person name="Song R."/>
            <person name="Chenine A.L."/>
            <person name="Ruprecht R.M."/>
        </authorList>
    </citation>
    <scope>NUCLEOTIDE SEQUENCE [LARGE SCALE GENOMIC DNA]</scope>
    <source>
        <strain evidence="1">SW32</strain>
    </source>
</reference>
<dbReference type="InterPro" id="IPR003583">
    <property type="entry name" value="Hlx-hairpin-Hlx_DNA-bd_motif"/>
</dbReference>
<dbReference type="GO" id="GO:0006281">
    <property type="term" value="P:DNA repair"/>
    <property type="evidence" value="ECO:0007669"/>
    <property type="project" value="InterPro"/>
</dbReference>
<dbReference type="GO" id="GO:0015628">
    <property type="term" value="P:protein secretion by the type II secretion system"/>
    <property type="evidence" value="ECO:0007669"/>
    <property type="project" value="TreeGrafter"/>
</dbReference>
<accession>A0A240ULP6</accession>
<dbReference type="GO" id="GO:0015627">
    <property type="term" value="C:type II protein secretion system complex"/>
    <property type="evidence" value="ECO:0007669"/>
    <property type="project" value="TreeGrafter"/>
</dbReference>
<dbReference type="Gene3D" id="1.10.150.320">
    <property type="entry name" value="Photosystem II 12 kDa extrinsic protein"/>
    <property type="match status" value="1"/>
</dbReference>
<dbReference type="EMBL" id="CP021358">
    <property type="protein sequence ID" value="ART62398.1"/>
    <property type="molecule type" value="Genomic_DNA"/>
</dbReference>
<keyword evidence="2" id="KW-1185">Reference proteome</keyword>
<dbReference type="PANTHER" id="PTHR21180">
    <property type="entry name" value="ENDONUCLEASE/EXONUCLEASE/PHOSPHATASE FAMILY DOMAIN-CONTAINING PROTEIN 1"/>
    <property type="match status" value="1"/>
</dbReference>
<sequence length="88" mass="9065">MSRKLIAMLLTTAALSLSAPLMAAPQSVNINTATAAELTALPGIGEKKAEAIIADREAHGAYESADDLSRVSGIGSATVEQLRDSVEL</sequence>
<dbReference type="InterPro" id="IPR051675">
    <property type="entry name" value="Endo/Exo/Phosphatase_dom_1"/>
</dbReference>
<dbReference type="Pfam" id="PF12836">
    <property type="entry name" value="HHH_3"/>
    <property type="match status" value="1"/>
</dbReference>
<evidence type="ECO:0000313" key="2">
    <source>
        <dbReference type="Proteomes" id="UP000194457"/>
    </source>
</evidence>
<dbReference type="OrthoDB" id="7510573at2"/>
<dbReference type="PANTHER" id="PTHR21180:SF32">
    <property type="entry name" value="ENDONUCLEASE_EXONUCLEASE_PHOSPHATASE FAMILY DOMAIN-CONTAINING PROTEIN 1"/>
    <property type="match status" value="1"/>
</dbReference>
<evidence type="ECO:0000313" key="1">
    <source>
        <dbReference type="EMBL" id="ART62398.1"/>
    </source>
</evidence>
<dbReference type="InterPro" id="IPR010994">
    <property type="entry name" value="RuvA_2-like"/>
</dbReference>
<dbReference type="NCBIfam" id="TIGR00426">
    <property type="entry name" value="competence protein ComEA helix-hairpin-helix repeat region"/>
    <property type="match status" value="1"/>
</dbReference>
<proteinExistence type="predicted"/>
<dbReference type="GO" id="GO:0003677">
    <property type="term" value="F:DNA binding"/>
    <property type="evidence" value="ECO:0007669"/>
    <property type="project" value="InterPro"/>
</dbReference>
<organism evidence="1 2">
    <name type="scientific">Kushneria marisflavi</name>
    <dbReference type="NCBI Taxonomy" id="157779"/>
    <lineage>
        <taxon>Bacteria</taxon>
        <taxon>Pseudomonadati</taxon>
        <taxon>Pseudomonadota</taxon>
        <taxon>Gammaproteobacteria</taxon>
        <taxon>Oceanospirillales</taxon>
        <taxon>Halomonadaceae</taxon>
        <taxon>Kushneria</taxon>
    </lineage>
</organism>
<dbReference type="InterPro" id="IPR004509">
    <property type="entry name" value="Competence_ComEA_HhH"/>
</dbReference>
<dbReference type="Proteomes" id="UP000194457">
    <property type="component" value="Chromosome"/>
</dbReference>
<gene>
    <name evidence="1" type="ORF">B9H00_04340</name>
</gene>
<protein>
    <submittedName>
        <fullName evidence="1">Competence protein ComEA</fullName>
    </submittedName>
</protein>
<dbReference type="RefSeq" id="WP_086899631.1">
    <property type="nucleotide sequence ID" value="NZ_CP021358.1"/>
</dbReference>
<dbReference type="SUPFAM" id="SSF47781">
    <property type="entry name" value="RuvA domain 2-like"/>
    <property type="match status" value="1"/>
</dbReference>
<dbReference type="AlphaFoldDB" id="A0A240ULP6"/>
<dbReference type="SMART" id="SM00278">
    <property type="entry name" value="HhH1"/>
    <property type="match status" value="2"/>
</dbReference>